<dbReference type="AlphaFoldDB" id="A0A927MSX8"/>
<dbReference type="EMBL" id="JADBEM010000001">
    <property type="protein sequence ID" value="MBE1606054.1"/>
    <property type="molecule type" value="Genomic_DNA"/>
</dbReference>
<dbReference type="InterPro" id="IPR027417">
    <property type="entry name" value="P-loop_NTPase"/>
</dbReference>
<name>A0A927MSX8_9ACTN</name>
<keyword evidence="5" id="KW-1185">Reference proteome</keyword>
<feature type="domain" description="Orc1-like AAA ATPase" evidence="3">
    <location>
        <begin position="5"/>
        <end position="173"/>
    </location>
</feature>
<dbReference type="InterPro" id="IPR041664">
    <property type="entry name" value="AAA_16"/>
</dbReference>
<dbReference type="Pfam" id="PF13191">
    <property type="entry name" value="AAA_16"/>
    <property type="match status" value="1"/>
</dbReference>
<dbReference type="Proteomes" id="UP000638648">
    <property type="component" value="Unassembled WGS sequence"/>
</dbReference>
<evidence type="ECO:0000313" key="5">
    <source>
        <dbReference type="Proteomes" id="UP000638648"/>
    </source>
</evidence>
<comment type="caution">
    <text evidence="4">The sequence shown here is derived from an EMBL/GenBank/DDBJ whole genome shotgun (WGS) entry which is preliminary data.</text>
</comment>
<dbReference type="PANTHER" id="PTHR16305:SF35">
    <property type="entry name" value="TRANSCRIPTIONAL ACTIVATOR DOMAIN"/>
    <property type="match status" value="1"/>
</dbReference>
<dbReference type="PANTHER" id="PTHR16305">
    <property type="entry name" value="TESTICULAR SOLUBLE ADENYLYL CYCLASE"/>
    <property type="match status" value="1"/>
</dbReference>
<proteinExistence type="predicted"/>
<reference evidence="4" key="1">
    <citation type="submission" date="2020-10" db="EMBL/GenBank/DDBJ databases">
        <title>Sequencing the genomes of 1000 actinobacteria strains.</title>
        <authorList>
            <person name="Klenk H.-P."/>
        </authorList>
    </citation>
    <scope>NUCLEOTIDE SEQUENCE</scope>
    <source>
        <strain evidence="4">DSM 45354</strain>
    </source>
</reference>
<gene>
    <name evidence="4" type="ORF">HEB94_002902</name>
</gene>
<dbReference type="GO" id="GO:0005524">
    <property type="term" value="F:ATP binding"/>
    <property type="evidence" value="ECO:0007669"/>
    <property type="project" value="UniProtKB-KW"/>
</dbReference>
<keyword evidence="1" id="KW-0547">Nucleotide-binding</keyword>
<evidence type="ECO:0000256" key="1">
    <source>
        <dbReference type="ARBA" id="ARBA00022741"/>
    </source>
</evidence>
<dbReference type="RefSeq" id="WP_202896336.1">
    <property type="nucleotide sequence ID" value="NZ_BAABJL010000025.1"/>
</dbReference>
<dbReference type="SUPFAM" id="SSF52540">
    <property type="entry name" value="P-loop containing nucleoside triphosphate hydrolases"/>
    <property type="match status" value="1"/>
</dbReference>
<organism evidence="4 5">
    <name type="scientific">Actinopolymorpha pittospori</name>
    <dbReference type="NCBI Taxonomy" id="648752"/>
    <lineage>
        <taxon>Bacteria</taxon>
        <taxon>Bacillati</taxon>
        <taxon>Actinomycetota</taxon>
        <taxon>Actinomycetes</taxon>
        <taxon>Propionibacteriales</taxon>
        <taxon>Actinopolymorphaceae</taxon>
        <taxon>Actinopolymorpha</taxon>
    </lineage>
</organism>
<accession>A0A927MSX8</accession>
<dbReference type="Gene3D" id="3.40.50.300">
    <property type="entry name" value="P-loop containing nucleotide triphosphate hydrolases"/>
    <property type="match status" value="1"/>
</dbReference>
<sequence>MDSAVVGRDAVLERAWRSLAGPGVVLIEGPAGIGKTAMWRGLVGRARAAGWRVLSCAPTEAEAALPFAALADLLRPLAEQMATLPRPQRVAAEVALLASDSEEPIDERALGAATRSLLDAAVSAVSAVSAGSAGSGTGETPVLVAVDDAPWLDRPSERALRFALRRVAPRLAVLVTCRSDSGPASVPPVPLGLDQEPTAGALTRIELDPLGVGATTSCAPGSARP</sequence>
<protein>
    <submittedName>
        <fullName evidence="4">ATPase</fullName>
    </submittedName>
</protein>
<dbReference type="GO" id="GO:0004016">
    <property type="term" value="F:adenylate cyclase activity"/>
    <property type="evidence" value="ECO:0007669"/>
    <property type="project" value="TreeGrafter"/>
</dbReference>
<evidence type="ECO:0000259" key="3">
    <source>
        <dbReference type="Pfam" id="PF13191"/>
    </source>
</evidence>
<keyword evidence="2" id="KW-0067">ATP-binding</keyword>
<evidence type="ECO:0000313" key="4">
    <source>
        <dbReference type="EMBL" id="MBE1606054.1"/>
    </source>
</evidence>
<evidence type="ECO:0000256" key="2">
    <source>
        <dbReference type="ARBA" id="ARBA00022840"/>
    </source>
</evidence>
<dbReference type="GO" id="GO:0005737">
    <property type="term" value="C:cytoplasm"/>
    <property type="evidence" value="ECO:0007669"/>
    <property type="project" value="TreeGrafter"/>
</dbReference>